<organism evidence="3">
    <name type="scientific">viral metagenome</name>
    <dbReference type="NCBI Taxonomy" id="1070528"/>
    <lineage>
        <taxon>unclassified sequences</taxon>
        <taxon>metagenomes</taxon>
        <taxon>organismal metagenomes</taxon>
    </lineage>
</organism>
<protein>
    <recommendedName>
        <fullName evidence="2">Rho termination factor-like N-terminal domain-containing protein</fullName>
    </recommendedName>
</protein>
<dbReference type="GO" id="GO:0006353">
    <property type="term" value="P:DNA-templated transcription termination"/>
    <property type="evidence" value="ECO:0007669"/>
    <property type="project" value="InterPro"/>
</dbReference>
<dbReference type="Pfam" id="PF07498">
    <property type="entry name" value="Rho_N"/>
    <property type="match status" value="1"/>
</dbReference>
<feature type="domain" description="Rho termination factor-like N-terminal" evidence="2">
    <location>
        <begin position="152"/>
        <end position="193"/>
    </location>
</feature>
<sequence>MNLSDTFYVALCMTVLILGAVYWFWTQNQFMLRKLNLLENIVYEMKMALSTPPPAPIPSPHINTTQYAPAPGSVMSDDDAEILNDDLHGALGGGTRDELPFVPIVQESPVLEVLEPTADAPAAFTAPAPVNDDLQPGGVGSGVPEEKTGANAYDTMTLKDLRKLAESRGISGAKDMRKQALIDALRNAPAVGTFDLNEGVLELN</sequence>
<name>A0A6C0LNQ2_9ZZZZ</name>
<keyword evidence="1" id="KW-1133">Transmembrane helix</keyword>
<keyword evidence="1" id="KW-0472">Membrane</keyword>
<accession>A0A6C0LNQ2</accession>
<dbReference type="SMART" id="SM00959">
    <property type="entry name" value="Rho_N"/>
    <property type="match status" value="1"/>
</dbReference>
<evidence type="ECO:0000313" key="3">
    <source>
        <dbReference type="EMBL" id="QHU32103.1"/>
    </source>
</evidence>
<evidence type="ECO:0000256" key="1">
    <source>
        <dbReference type="SAM" id="Phobius"/>
    </source>
</evidence>
<feature type="transmembrane region" description="Helical" evidence="1">
    <location>
        <begin position="6"/>
        <end position="25"/>
    </location>
</feature>
<dbReference type="InterPro" id="IPR011112">
    <property type="entry name" value="Rho-like_N"/>
</dbReference>
<dbReference type="InterPro" id="IPR036269">
    <property type="entry name" value="Rho_N_sf"/>
</dbReference>
<proteinExistence type="predicted"/>
<dbReference type="AlphaFoldDB" id="A0A6C0LNQ2"/>
<evidence type="ECO:0000259" key="2">
    <source>
        <dbReference type="SMART" id="SM00959"/>
    </source>
</evidence>
<dbReference type="EMBL" id="MN740535">
    <property type="protein sequence ID" value="QHU32103.1"/>
    <property type="molecule type" value="Genomic_DNA"/>
</dbReference>
<dbReference type="SUPFAM" id="SSF68912">
    <property type="entry name" value="Rho N-terminal domain-like"/>
    <property type="match status" value="1"/>
</dbReference>
<reference evidence="3" key="1">
    <citation type="journal article" date="2020" name="Nature">
        <title>Giant virus diversity and host interactions through global metagenomics.</title>
        <authorList>
            <person name="Schulz F."/>
            <person name="Roux S."/>
            <person name="Paez-Espino D."/>
            <person name="Jungbluth S."/>
            <person name="Walsh D.A."/>
            <person name="Denef V.J."/>
            <person name="McMahon K.D."/>
            <person name="Konstantinidis K.T."/>
            <person name="Eloe-Fadrosh E.A."/>
            <person name="Kyrpides N.C."/>
            <person name="Woyke T."/>
        </authorList>
    </citation>
    <scope>NUCLEOTIDE SEQUENCE</scope>
    <source>
        <strain evidence="3">GVMAG-M-3300027963-41</strain>
    </source>
</reference>
<keyword evidence="1" id="KW-0812">Transmembrane</keyword>